<dbReference type="Proteomes" id="UP000188912">
    <property type="component" value="Chromosome"/>
</dbReference>
<feature type="binding site" evidence="14">
    <location>
        <position position="209"/>
    </location>
    <ligand>
        <name>substrate</name>
    </ligand>
</feature>
<dbReference type="InterPro" id="IPR050765">
    <property type="entry name" value="Riboflavin_Biosynth_HTPR"/>
</dbReference>
<sequence>MAGLLPDDERFMAAAVRYGRWHLGQTAENPSVGALIVRDGVIVGRGVTAPGGRPHAEVIALQQAGDLARGATVYVTLEPCSHFGRTPPCADALVAAGAGRVVVAAGDPDPRVNGRGLERLRQADIEVVEQVQAVFAEEGLSAYLCRKQKQRPEVTLKLAVSADGCIGRMGEGNVVVSGTVSKAQSHIMRAEHDAILVGIGTVLADDPLLDCRLPGLEKRSPLRVVLDSKLQIPATSRLMTTAKKLPLRIYCNKKAAGQKSDPGGDIVPVANKGGRLDLQAVAGDLAQVGISSLLVEGGVKVAAAFYQAGLVDRMVIFHSPVIMGEQGYKAPDFVLEPAGYEKVREERFGEDCCVQWKRNG</sequence>
<keyword evidence="9 12" id="KW-0521">NADP</keyword>
<comment type="catalytic activity">
    <reaction evidence="12">
        <text>5-amino-6-(5-phospho-D-ribitylamino)uracil + NADP(+) = 5-amino-6-(5-phospho-D-ribosylamino)uracil + NADPH + H(+)</text>
        <dbReference type="Rhea" id="RHEA:17845"/>
        <dbReference type="ChEBI" id="CHEBI:15378"/>
        <dbReference type="ChEBI" id="CHEBI:57783"/>
        <dbReference type="ChEBI" id="CHEBI:58349"/>
        <dbReference type="ChEBI" id="CHEBI:58421"/>
        <dbReference type="ChEBI" id="CHEBI:58453"/>
        <dbReference type="EC" id="1.1.1.193"/>
    </reaction>
</comment>
<evidence type="ECO:0000256" key="1">
    <source>
        <dbReference type="ARBA" id="ARBA00002151"/>
    </source>
</evidence>
<evidence type="ECO:0000259" key="16">
    <source>
        <dbReference type="PROSITE" id="PS51747"/>
    </source>
</evidence>
<evidence type="ECO:0000256" key="3">
    <source>
        <dbReference type="ARBA" id="ARBA00004910"/>
    </source>
</evidence>
<dbReference type="InterPro" id="IPR016193">
    <property type="entry name" value="Cytidine_deaminase-like"/>
</dbReference>
<dbReference type="UniPathway" id="UPA00275">
    <property type="reaction ID" value="UER00401"/>
</dbReference>
<feature type="active site" description="Proton donor" evidence="13">
    <location>
        <position position="57"/>
    </location>
</feature>
<comment type="pathway">
    <text evidence="2 12">Cofactor biosynthesis; riboflavin biosynthesis; 5-amino-6-(D-ribitylamino)uracil from GTP: step 2/4.</text>
</comment>
<dbReference type="InterPro" id="IPR016192">
    <property type="entry name" value="APOBEC/CMP_deaminase_Zn-bd"/>
</dbReference>
<dbReference type="InterPro" id="IPR004794">
    <property type="entry name" value="Eubact_RibD"/>
</dbReference>
<evidence type="ECO:0000256" key="4">
    <source>
        <dbReference type="ARBA" id="ARBA00005259"/>
    </source>
</evidence>
<name>A0A1U9JUC4_9HYPH</name>
<feature type="binding site" evidence="14">
    <location>
        <position position="205"/>
    </location>
    <ligand>
        <name>NADP(+)</name>
        <dbReference type="ChEBI" id="CHEBI:58349"/>
    </ligand>
</feature>
<feature type="binding site" evidence="14">
    <location>
        <position position="296"/>
    </location>
    <ligand>
        <name>substrate</name>
    </ligand>
</feature>
<dbReference type="Gene3D" id="3.40.430.10">
    <property type="entry name" value="Dihydrofolate Reductase, subunit A"/>
    <property type="match status" value="1"/>
</dbReference>
<keyword evidence="8 12" id="KW-0862">Zinc</keyword>
<evidence type="ECO:0000256" key="13">
    <source>
        <dbReference type="PIRSR" id="PIRSR006769-1"/>
    </source>
</evidence>
<evidence type="ECO:0000256" key="5">
    <source>
        <dbReference type="ARBA" id="ARBA00007417"/>
    </source>
</evidence>
<dbReference type="SUPFAM" id="SSF53597">
    <property type="entry name" value="Dihydrofolate reductase-like"/>
    <property type="match status" value="1"/>
</dbReference>
<feature type="binding site" evidence="15">
    <location>
        <position position="80"/>
    </location>
    <ligand>
        <name>Zn(2+)</name>
        <dbReference type="ChEBI" id="CHEBI:29105"/>
        <note>catalytic</note>
    </ligand>
</feature>
<dbReference type="EMBL" id="CP017315">
    <property type="protein sequence ID" value="AQS41472.1"/>
    <property type="molecule type" value="Genomic_DNA"/>
</dbReference>
<accession>A0A1U9JUC4</accession>
<keyword evidence="10 12" id="KW-0560">Oxidoreductase</keyword>
<dbReference type="CDD" id="cd01284">
    <property type="entry name" value="Riboflavin_deaminase-reductase"/>
    <property type="match status" value="1"/>
</dbReference>
<dbReference type="PROSITE" id="PS51747">
    <property type="entry name" value="CYT_DCMP_DEAMINASES_2"/>
    <property type="match status" value="1"/>
</dbReference>
<comment type="pathway">
    <text evidence="3 12">Cofactor biosynthesis; riboflavin biosynthesis; 5-amino-6-(D-ribitylamino)uracil from GTP: step 3/4.</text>
</comment>
<evidence type="ECO:0000256" key="6">
    <source>
        <dbReference type="ARBA" id="ARBA00022619"/>
    </source>
</evidence>
<dbReference type="AlphaFoldDB" id="A0A1U9JUC4"/>
<dbReference type="STRING" id="1902579.BHV28_07720"/>
<dbReference type="GO" id="GO:0008270">
    <property type="term" value="F:zinc ion binding"/>
    <property type="evidence" value="ECO:0007669"/>
    <property type="project" value="InterPro"/>
</dbReference>
<evidence type="ECO:0000256" key="7">
    <source>
        <dbReference type="ARBA" id="ARBA00022723"/>
    </source>
</evidence>
<feature type="binding site" evidence="14">
    <location>
        <position position="189"/>
    </location>
    <ligand>
        <name>substrate</name>
    </ligand>
</feature>
<keyword evidence="18" id="KW-1185">Reference proteome</keyword>
<evidence type="ECO:0000313" key="18">
    <source>
        <dbReference type="Proteomes" id="UP000188912"/>
    </source>
</evidence>
<reference evidence="17 18" key="2">
    <citation type="journal article" date="2016" name="Sci. Rep.">
        <title>The genome of Rhizobiales bacteria in predatory ants reveals urease gene functions but no genes for nitrogen fixation.</title>
        <authorList>
            <person name="Neuvonen M.M."/>
            <person name="Tamarit D."/>
            <person name="Naslund K."/>
            <person name="Liebig J."/>
            <person name="Feldhaar H."/>
            <person name="Moran N.A."/>
            <person name="Guy L."/>
            <person name="Andersson S.G."/>
        </authorList>
    </citation>
    <scope>NUCLEOTIDE SEQUENCE [LARGE SCALE GENOMIC DNA]</scope>
    <source>
        <strain evidence="17 18">Hsal</strain>
    </source>
</reference>
<gene>
    <name evidence="17" type="primary">ribD</name>
    <name evidence="17" type="ORF">BHV28_07720</name>
</gene>
<dbReference type="EC" id="3.5.4.26" evidence="12"/>
<protein>
    <recommendedName>
        <fullName evidence="12">Riboflavin biosynthesis protein RibD</fullName>
    </recommendedName>
    <domain>
        <recommendedName>
            <fullName evidence="12">Diaminohydroxyphosphoribosylaminopyrimidine deaminase</fullName>
            <shortName evidence="12">DRAP deaminase</shortName>
            <ecNumber evidence="12">3.5.4.26</ecNumber>
        </recommendedName>
        <alternativeName>
            <fullName evidence="12">Riboflavin-specific deaminase</fullName>
        </alternativeName>
    </domain>
    <domain>
        <recommendedName>
            <fullName evidence="12">5-amino-6-(5-phosphoribosylamino)uracil reductase</fullName>
            <ecNumber evidence="12">1.1.1.193</ecNumber>
        </recommendedName>
        <alternativeName>
            <fullName evidence="12">HTP reductase</fullName>
        </alternativeName>
    </domain>
</protein>
<feature type="binding site" evidence="14">
    <location>
        <begin position="298"/>
        <end position="304"/>
    </location>
    <ligand>
        <name>NADP(+)</name>
        <dbReference type="ChEBI" id="CHEBI:58349"/>
    </ligand>
</feature>
<keyword evidence="7 12" id="KW-0479">Metal-binding</keyword>
<dbReference type="Pfam" id="PF00383">
    <property type="entry name" value="dCMP_cyt_deam_1"/>
    <property type="match status" value="1"/>
</dbReference>
<comment type="similarity">
    <text evidence="4 12">In the N-terminal section; belongs to the cytidine and deoxycytidylate deaminase family.</text>
</comment>
<organism evidence="17 18">
    <name type="scientific">Candidatus Tokpelaia hoelldobleri</name>
    <dbReference type="NCBI Taxonomy" id="1902579"/>
    <lineage>
        <taxon>Bacteria</taxon>
        <taxon>Pseudomonadati</taxon>
        <taxon>Pseudomonadota</taxon>
        <taxon>Alphaproteobacteria</taxon>
        <taxon>Hyphomicrobiales</taxon>
        <taxon>Candidatus Tokpelaia</taxon>
    </lineage>
</organism>
<dbReference type="GO" id="GO:0008835">
    <property type="term" value="F:diaminohydroxyphosphoribosylaminopyrimidine deaminase activity"/>
    <property type="evidence" value="ECO:0007669"/>
    <property type="project" value="UniProtKB-EC"/>
</dbReference>
<dbReference type="PIRSF" id="PIRSF006769">
    <property type="entry name" value="RibD"/>
    <property type="match status" value="1"/>
</dbReference>
<feature type="binding site" evidence="14">
    <location>
        <position position="228"/>
    </location>
    <ligand>
        <name>NADP(+)</name>
        <dbReference type="ChEBI" id="CHEBI:58349"/>
    </ligand>
</feature>
<dbReference type="GO" id="GO:0009231">
    <property type="term" value="P:riboflavin biosynthetic process"/>
    <property type="evidence" value="ECO:0007669"/>
    <property type="project" value="UniProtKB-UniPathway"/>
</dbReference>
<keyword evidence="11" id="KW-0511">Multifunctional enzyme</keyword>
<dbReference type="InterPro" id="IPR024072">
    <property type="entry name" value="DHFR-like_dom_sf"/>
</dbReference>
<comment type="similarity">
    <text evidence="5 12">In the C-terminal section; belongs to the HTP reductase family.</text>
</comment>
<dbReference type="SUPFAM" id="SSF53927">
    <property type="entry name" value="Cytidine deaminase-like"/>
    <property type="match status" value="1"/>
</dbReference>
<feature type="binding site" evidence="15">
    <location>
        <position position="89"/>
    </location>
    <ligand>
        <name>Zn(2+)</name>
        <dbReference type="ChEBI" id="CHEBI:29105"/>
        <note>catalytic</note>
    </ligand>
</feature>
<evidence type="ECO:0000256" key="12">
    <source>
        <dbReference type="PIRNR" id="PIRNR006769"/>
    </source>
</evidence>
<dbReference type="PANTHER" id="PTHR38011:SF7">
    <property type="entry name" value="2,5-DIAMINO-6-RIBOSYLAMINO-4(3H)-PYRIMIDINONE 5'-PHOSPHATE REDUCTASE"/>
    <property type="match status" value="1"/>
</dbReference>
<feature type="binding site" evidence="15">
    <location>
        <position position="55"/>
    </location>
    <ligand>
        <name>Zn(2+)</name>
        <dbReference type="ChEBI" id="CHEBI:29105"/>
        <note>catalytic</note>
    </ligand>
</feature>
<evidence type="ECO:0000256" key="10">
    <source>
        <dbReference type="ARBA" id="ARBA00023002"/>
    </source>
</evidence>
<feature type="binding site" evidence="14">
    <location>
        <position position="212"/>
    </location>
    <ligand>
        <name>substrate</name>
    </ligand>
</feature>
<dbReference type="NCBIfam" id="TIGR00326">
    <property type="entry name" value="eubact_ribD"/>
    <property type="match status" value="1"/>
</dbReference>
<dbReference type="InterPro" id="IPR002125">
    <property type="entry name" value="CMP_dCMP_dom"/>
</dbReference>
<keyword evidence="6 12" id="KW-0686">Riboflavin biosynthesis</keyword>
<evidence type="ECO:0000256" key="11">
    <source>
        <dbReference type="ARBA" id="ARBA00023268"/>
    </source>
</evidence>
<evidence type="ECO:0000313" key="17">
    <source>
        <dbReference type="EMBL" id="AQS41472.1"/>
    </source>
</evidence>
<dbReference type="PANTHER" id="PTHR38011">
    <property type="entry name" value="DIHYDROFOLATE REDUCTASE FAMILY PROTEIN (AFU_ORTHOLOGUE AFUA_8G06820)"/>
    <property type="match status" value="1"/>
</dbReference>
<dbReference type="GO" id="GO:0008703">
    <property type="term" value="F:5-amino-6-(5-phosphoribosylamino)uracil reductase activity"/>
    <property type="evidence" value="ECO:0007669"/>
    <property type="project" value="UniProtKB-EC"/>
</dbReference>
<dbReference type="InterPro" id="IPR002734">
    <property type="entry name" value="RibDG_C"/>
</dbReference>
<dbReference type="Pfam" id="PF01872">
    <property type="entry name" value="RibD_C"/>
    <property type="match status" value="1"/>
</dbReference>
<evidence type="ECO:0000256" key="9">
    <source>
        <dbReference type="ARBA" id="ARBA00022857"/>
    </source>
</evidence>
<feature type="binding site" evidence="14">
    <location>
        <position position="201"/>
    </location>
    <ligand>
        <name>NADP(+)</name>
        <dbReference type="ChEBI" id="CHEBI:58349"/>
    </ligand>
</feature>
<dbReference type="Gene3D" id="3.40.140.10">
    <property type="entry name" value="Cytidine Deaminase, domain 2"/>
    <property type="match status" value="1"/>
</dbReference>
<dbReference type="PROSITE" id="PS00903">
    <property type="entry name" value="CYT_DCMP_DEAMINASES_1"/>
    <property type="match status" value="1"/>
</dbReference>
<comment type="cofactor">
    <cofactor evidence="12 15">
        <name>Zn(2+)</name>
        <dbReference type="ChEBI" id="CHEBI:29105"/>
    </cofactor>
    <text evidence="12 15">Binds 1 zinc ion.</text>
</comment>
<dbReference type="KEGG" id="thd:BHV28_07720"/>
<feature type="domain" description="CMP/dCMP-type deaminase" evidence="16">
    <location>
        <begin position="6"/>
        <end position="128"/>
    </location>
</feature>
<proteinExistence type="inferred from homology"/>
<evidence type="ECO:0000256" key="2">
    <source>
        <dbReference type="ARBA" id="ARBA00004882"/>
    </source>
</evidence>
<feature type="binding site" evidence="14">
    <location>
        <position position="159"/>
    </location>
    <ligand>
        <name>NADP(+)</name>
        <dbReference type="ChEBI" id="CHEBI:58349"/>
    </ligand>
</feature>
<reference evidence="17 18" key="1">
    <citation type="journal article" date="2010" name="Science">
        <title>Genomic comparison of the ants Camponotus floridanus and Harpegnathos saltator.</title>
        <authorList>
            <person name="Bonasio R."/>
            <person name="Zhang G."/>
            <person name="Ye C."/>
            <person name="Mutti N.S."/>
            <person name="Fang X."/>
            <person name="Qin N."/>
            <person name="Donahue G."/>
            <person name="Yang P."/>
            <person name="Li Q."/>
            <person name="Li C."/>
            <person name="Zhang P."/>
            <person name="Huang Z."/>
            <person name="Berger S.L."/>
            <person name="Reinberg D."/>
            <person name="Wang J."/>
            <person name="Liebig J."/>
        </authorList>
    </citation>
    <scope>NUCLEOTIDE SEQUENCE [LARGE SCALE GENOMIC DNA]</scope>
    <source>
        <strain evidence="17 18">Hsal</strain>
    </source>
</reference>
<keyword evidence="12" id="KW-0378">Hydrolase</keyword>
<comment type="catalytic activity">
    <reaction evidence="12">
        <text>2,5-diamino-6-hydroxy-4-(5-phosphoribosylamino)-pyrimidine + H2O + H(+) = 5-amino-6-(5-phospho-D-ribosylamino)uracil + NH4(+)</text>
        <dbReference type="Rhea" id="RHEA:21868"/>
        <dbReference type="ChEBI" id="CHEBI:15377"/>
        <dbReference type="ChEBI" id="CHEBI:15378"/>
        <dbReference type="ChEBI" id="CHEBI:28938"/>
        <dbReference type="ChEBI" id="CHEBI:58453"/>
        <dbReference type="ChEBI" id="CHEBI:58614"/>
        <dbReference type="EC" id="3.5.4.26"/>
    </reaction>
</comment>
<evidence type="ECO:0000256" key="8">
    <source>
        <dbReference type="ARBA" id="ARBA00022833"/>
    </source>
</evidence>
<comment type="function">
    <text evidence="1 12">Converts 2,5-diamino-6-(ribosylamino)-4(3h)-pyrimidinone 5'-phosphate into 5-amino-6-(ribosylamino)-2,4(1h,3h)-pyrimidinedione 5'-phosphate.</text>
</comment>
<evidence type="ECO:0000256" key="14">
    <source>
        <dbReference type="PIRSR" id="PIRSR006769-2"/>
    </source>
</evidence>
<evidence type="ECO:0000256" key="15">
    <source>
        <dbReference type="PIRSR" id="PIRSR006769-3"/>
    </source>
</evidence>
<dbReference type="EC" id="1.1.1.193" evidence="12"/>